<feature type="non-terminal residue" evidence="1">
    <location>
        <position position="1"/>
    </location>
</feature>
<evidence type="ECO:0000313" key="1">
    <source>
        <dbReference type="EMBL" id="TWW10359.1"/>
    </source>
</evidence>
<protein>
    <submittedName>
        <fullName evidence="1">Uncharacterized protein</fullName>
    </submittedName>
</protein>
<gene>
    <name evidence="1" type="ORF">E3A20_06860</name>
</gene>
<evidence type="ECO:0000313" key="2">
    <source>
        <dbReference type="Proteomes" id="UP000321083"/>
    </source>
</evidence>
<proteinExistence type="predicted"/>
<dbReference type="EMBL" id="SRHE01000093">
    <property type="protein sequence ID" value="TWW10359.1"/>
    <property type="molecule type" value="Genomic_DNA"/>
</dbReference>
<organism evidence="1 2">
    <name type="scientific">Planctomyces bekefii</name>
    <dbReference type="NCBI Taxonomy" id="1653850"/>
    <lineage>
        <taxon>Bacteria</taxon>
        <taxon>Pseudomonadati</taxon>
        <taxon>Planctomycetota</taxon>
        <taxon>Planctomycetia</taxon>
        <taxon>Planctomycetales</taxon>
        <taxon>Planctomycetaceae</taxon>
        <taxon>Planctomyces</taxon>
    </lineage>
</organism>
<dbReference type="AlphaFoldDB" id="A0A5C6M851"/>
<dbReference type="Proteomes" id="UP000321083">
    <property type="component" value="Unassembled WGS sequence"/>
</dbReference>
<sequence>RRTSETDGLTEASSFADNSIQSSIATWGTYEPAFPTFKELVRELRDGTKNGLIALTSHEHYEACSTASAEWTGASHRGEFGVRAVIESPPITTEGFENTQSLVIVFYESTSPPKLVTPPAPQAIP</sequence>
<name>A0A5C6M851_9PLAN</name>
<keyword evidence="2" id="KW-1185">Reference proteome</keyword>
<reference evidence="1 2" key="1">
    <citation type="submission" date="2019-08" db="EMBL/GenBank/DDBJ databases">
        <title>100 year-old enigma solved: identification of Planctomyces bekefii, the type genus and species of the phylum Planctomycetes.</title>
        <authorList>
            <person name="Svetlana D.N."/>
            <person name="Overmann J."/>
        </authorList>
    </citation>
    <scope>NUCLEOTIDE SEQUENCE [LARGE SCALE GENOMIC DNA]</scope>
    <source>
        <strain evidence="1">Phe10_nw2017</strain>
    </source>
</reference>
<comment type="caution">
    <text evidence="1">The sequence shown here is derived from an EMBL/GenBank/DDBJ whole genome shotgun (WGS) entry which is preliminary data.</text>
</comment>
<reference evidence="1 2" key="2">
    <citation type="submission" date="2019-08" db="EMBL/GenBank/DDBJ databases">
        <authorList>
            <person name="Henke P."/>
        </authorList>
    </citation>
    <scope>NUCLEOTIDE SEQUENCE [LARGE SCALE GENOMIC DNA]</scope>
    <source>
        <strain evidence="1">Phe10_nw2017</strain>
    </source>
</reference>
<accession>A0A5C6M851</accession>